<evidence type="ECO:0000256" key="9">
    <source>
        <dbReference type="PIRNR" id="PIRNR016636"/>
    </source>
</evidence>
<evidence type="ECO:0000256" key="1">
    <source>
        <dbReference type="ARBA" id="ARBA00004651"/>
    </source>
</evidence>
<dbReference type="Pfam" id="PF03062">
    <property type="entry name" value="MBOAT"/>
    <property type="match status" value="1"/>
</dbReference>
<dbReference type="PIRSF" id="PIRSF016636">
    <property type="entry name" value="AlgI_DltB"/>
    <property type="match status" value="1"/>
</dbReference>
<feature type="transmembrane region" description="Helical" evidence="10">
    <location>
        <begin position="149"/>
        <end position="167"/>
    </location>
</feature>
<keyword evidence="9" id="KW-0997">Cell inner membrane</keyword>
<sequence>MLFNSWEFLIFFPLVVVLFYCLPDRHRWKLLLFSSCLFYMAFIPYYILILFATIVVDYFAGIQIERSTGRTRVFYLFASIVTTCMILFFFKYFDFVARNVSWISNVWGIGITMNPLGLVLPIGLSFHTFQSLSYVIEVYRGKQKPEYHFGIYSLYVMFFPQLVAGPIERPQNMLHQFRRSVRFDSERFRSGSMLLAWGLFKKVVIADQLATYVNPVFQNPDNFDAASIAIAVFFFYFQIYCDFSGYSDIALGTARMLSYDLMRNFNLPFLSRTMSEFWKRWHISLSTWLRDYIYEPLALNWRDRGLIGISFALIVTFSISGVWHGAEWTFIVWGLSHGVVLTLELGASRIFKARNRIFPPVIGDKLAMLRTFFLVSLSYVFFRASNIDDALLILQKLCGGLAVLPWSLDRILYHDIGDYKIIGHTRNEFIFSIVLIATLITLEKIHSENLLTPALKSLPRYARTLIYQAFILFMVAYGTWFTKHSSFIYFQF</sequence>
<evidence type="ECO:0000256" key="2">
    <source>
        <dbReference type="ARBA" id="ARBA00005182"/>
    </source>
</evidence>
<evidence type="ECO:0000256" key="8">
    <source>
        <dbReference type="ARBA" id="ARBA00023136"/>
    </source>
</evidence>
<keyword evidence="9" id="KW-0012">Acyltransferase</keyword>
<dbReference type="KEGG" id="mmob:F6R98_01055"/>
<feature type="transmembrane region" description="Helical" evidence="10">
    <location>
        <begin position="330"/>
        <end position="347"/>
    </location>
</feature>
<keyword evidence="12" id="KW-1185">Reference proteome</keyword>
<comment type="similarity">
    <text evidence="3 9">Belongs to the membrane-bound acyltransferase family.</text>
</comment>
<comment type="pathway">
    <text evidence="2 9">Glycan biosynthesis; alginate biosynthesis.</text>
</comment>
<feature type="transmembrane region" description="Helical" evidence="10">
    <location>
        <begin position="225"/>
        <end position="246"/>
    </location>
</feature>
<accession>A0A5Q0BGT8</accession>
<dbReference type="EC" id="2.3.1.-" evidence="9"/>
<keyword evidence="8 9" id="KW-0472">Membrane</keyword>
<keyword evidence="6 9" id="KW-0016">Alginate biosynthesis</keyword>
<dbReference type="EMBL" id="CP044205">
    <property type="protein sequence ID" value="QFY41384.1"/>
    <property type="molecule type" value="Genomic_DNA"/>
</dbReference>
<keyword evidence="7 10" id="KW-1133">Transmembrane helix</keyword>
<feature type="transmembrane region" description="Helical" evidence="10">
    <location>
        <begin position="105"/>
        <end position="129"/>
    </location>
</feature>
<dbReference type="GO" id="GO:0042121">
    <property type="term" value="P:alginic acid biosynthetic process"/>
    <property type="evidence" value="ECO:0007669"/>
    <property type="project" value="UniProtKB-UniRule"/>
</dbReference>
<proteinExistence type="inferred from homology"/>
<organism evidence="11 12">
    <name type="scientific">Candidatus Methylospira mobilis</name>
    <dbReference type="NCBI Taxonomy" id="1808979"/>
    <lineage>
        <taxon>Bacteria</taxon>
        <taxon>Pseudomonadati</taxon>
        <taxon>Pseudomonadota</taxon>
        <taxon>Gammaproteobacteria</taxon>
        <taxon>Methylococcales</taxon>
        <taxon>Methylococcaceae</taxon>
        <taxon>Candidatus Methylospira</taxon>
    </lineage>
</organism>
<feature type="transmembrane region" description="Helical" evidence="10">
    <location>
        <begin position="305"/>
        <end position="324"/>
    </location>
</feature>
<feature type="transmembrane region" description="Helical" evidence="10">
    <location>
        <begin position="465"/>
        <end position="482"/>
    </location>
</feature>
<evidence type="ECO:0000256" key="5">
    <source>
        <dbReference type="ARBA" id="ARBA00022692"/>
    </source>
</evidence>
<dbReference type="AlphaFoldDB" id="A0A5Q0BGT8"/>
<dbReference type="UniPathway" id="UPA00286"/>
<reference evidence="11 12" key="1">
    <citation type="submission" date="2019-09" db="EMBL/GenBank/DDBJ databases">
        <title>Ecophysiology of the spiral-shaped methanotroph Methylospira mobilis as revealed by the complete genome sequence.</title>
        <authorList>
            <person name="Oshkin I.Y."/>
            <person name="Dedysh S.N."/>
            <person name="Miroshnikov K."/>
            <person name="Danilova O.V."/>
            <person name="Hakobyan A."/>
            <person name="Liesack W."/>
        </authorList>
    </citation>
    <scope>NUCLEOTIDE SEQUENCE [LARGE SCALE GENOMIC DNA]</scope>
    <source>
        <strain evidence="11 12">Shm1</strain>
    </source>
</reference>
<dbReference type="InterPro" id="IPR051085">
    <property type="entry name" value="MB_O-acyltransferase"/>
</dbReference>
<feature type="transmembrane region" description="Helical" evidence="10">
    <location>
        <begin position="74"/>
        <end position="93"/>
    </location>
</feature>
<dbReference type="Proteomes" id="UP000325755">
    <property type="component" value="Chromosome"/>
</dbReference>
<name>A0A5Q0BGT8_9GAMM</name>
<keyword evidence="5 9" id="KW-0812">Transmembrane</keyword>
<comment type="subcellular location">
    <subcellularLocation>
        <location evidence="9">Cell inner membrane</location>
    </subcellularLocation>
    <subcellularLocation>
        <location evidence="1">Cell membrane</location>
        <topology evidence="1">Multi-pass membrane protein</topology>
    </subcellularLocation>
</comment>
<dbReference type="InterPro" id="IPR028362">
    <property type="entry name" value="AlgI"/>
</dbReference>
<feature type="transmembrane region" description="Helical" evidence="10">
    <location>
        <begin position="6"/>
        <end position="23"/>
    </location>
</feature>
<feature type="transmembrane region" description="Helical" evidence="10">
    <location>
        <begin position="188"/>
        <end position="205"/>
    </location>
</feature>
<evidence type="ECO:0000256" key="4">
    <source>
        <dbReference type="ARBA" id="ARBA00022475"/>
    </source>
</evidence>
<dbReference type="GO" id="GO:0005886">
    <property type="term" value="C:plasma membrane"/>
    <property type="evidence" value="ECO:0007669"/>
    <property type="project" value="UniProtKB-SubCell"/>
</dbReference>
<protein>
    <recommendedName>
        <fullName evidence="9">Probable alginate O-acetylase</fullName>
        <ecNumber evidence="9">2.3.1.-</ecNumber>
    </recommendedName>
</protein>
<dbReference type="PANTHER" id="PTHR13285:SF18">
    <property type="entry name" value="PROTEIN-CYSTEINE N-PALMITOYLTRANSFERASE RASP"/>
    <property type="match status" value="1"/>
</dbReference>
<evidence type="ECO:0000313" key="11">
    <source>
        <dbReference type="EMBL" id="QFY41384.1"/>
    </source>
</evidence>
<dbReference type="PIRSF" id="PIRSF500217">
    <property type="entry name" value="AlgI"/>
    <property type="match status" value="1"/>
</dbReference>
<evidence type="ECO:0000256" key="6">
    <source>
        <dbReference type="ARBA" id="ARBA00022841"/>
    </source>
</evidence>
<keyword evidence="4 9" id="KW-1003">Cell membrane</keyword>
<evidence type="ECO:0000313" key="12">
    <source>
        <dbReference type="Proteomes" id="UP000325755"/>
    </source>
</evidence>
<evidence type="ECO:0000256" key="3">
    <source>
        <dbReference type="ARBA" id="ARBA00010323"/>
    </source>
</evidence>
<dbReference type="OrthoDB" id="139172at2"/>
<dbReference type="GO" id="GO:0016746">
    <property type="term" value="F:acyltransferase activity"/>
    <property type="evidence" value="ECO:0007669"/>
    <property type="project" value="UniProtKB-KW"/>
</dbReference>
<evidence type="ECO:0000256" key="10">
    <source>
        <dbReference type="SAM" id="Phobius"/>
    </source>
</evidence>
<dbReference type="InterPro" id="IPR024194">
    <property type="entry name" value="Ac/AlaTfrase_AlgI/DltB"/>
</dbReference>
<dbReference type="PANTHER" id="PTHR13285">
    <property type="entry name" value="ACYLTRANSFERASE"/>
    <property type="match status" value="1"/>
</dbReference>
<dbReference type="RefSeq" id="WP_153247363.1">
    <property type="nucleotide sequence ID" value="NZ_CP044205.1"/>
</dbReference>
<evidence type="ECO:0000256" key="7">
    <source>
        <dbReference type="ARBA" id="ARBA00022989"/>
    </source>
</evidence>
<dbReference type="InParanoid" id="A0A5Q0BGT8"/>
<dbReference type="InterPro" id="IPR004299">
    <property type="entry name" value="MBOAT_fam"/>
</dbReference>
<gene>
    <name evidence="11" type="ORF">F6R98_01055</name>
</gene>
<feature type="transmembrane region" description="Helical" evidence="10">
    <location>
        <begin position="30"/>
        <end position="54"/>
    </location>
</feature>
<keyword evidence="9" id="KW-0808">Transferase</keyword>